<dbReference type="Proteomes" id="UP000195440">
    <property type="component" value="Unassembled WGS sequence"/>
</dbReference>
<evidence type="ECO:0000256" key="4">
    <source>
        <dbReference type="ARBA" id="ARBA00022679"/>
    </source>
</evidence>
<accession>A0A1Y3NYH2</accession>
<dbReference type="SUPFAM" id="SSF55785">
    <property type="entry name" value="PYP-like sensor domain (PAS domain)"/>
    <property type="match status" value="1"/>
</dbReference>
<dbReference type="Pfam" id="PF08447">
    <property type="entry name" value="PAS_3"/>
    <property type="match status" value="1"/>
</dbReference>
<proteinExistence type="predicted"/>
<dbReference type="SMART" id="SM00387">
    <property type="entry name" value="HATPase_c"/>
    <property type="match status" value="1"/>
</dbReference>
<dbReference type="PANTHER" id="PTHR43304:SF1">
    <property type="entry name" value="PAC DOMAIN-CONTAINING PROTEIN"/>
    <property type="match status" value="1"/>
</dbReference>
<dbReference type="InterPro" id="IPR013655">
    <property type="entry name" value="PAS_fold_3"/>
</dbReference>
<keyword evidence="5" id="KW-0418">Kinase</keyword>
<dbReference type="Pfam" id="PF07568">
    <property type="entry name" value="HisKA_2"/>
    <property type="match status" value="1"/>
</dbReference>
<dbReference type="OrthoDB" id="9816309at2"/>
<dbReference type="InterPro" id="IPR003594">
    <property type="entry name" value="HATPase_dom"/>
</dbReference>
<evidence type="ECO:0000313" key="7">
    <source>
        <dbReference type="EMBL" id="OUM72618.1"/>
    </source>
</evidence>
<feature type="domain" description="PAC" evidence="6">
    <location>
        <begin position="88"/>
        <end position="139"/>
    </location>
</feature>
<gene>
    <name evidence="7" type="ORF">AUC60_17500</name>
</gene>
<dbReference type="InterPro" id="IPR036890">
    <property type="entry name" value="HATPase_C_sf"/>
</dbReference>
<dbReference type="AlphaFoldDB" id="A0A1Y3NYH2"/>
<dbReference type="EMBL" id="LOHF01000015">
    <property type="protein sequence ID" value="OUM72618.1"/>
    <property type="molecule type" value="Genomic_DNA"/>
</dbReference>
<dbReference type="GO" id="GO:0004673">
    <property type="term" value="F:protein histidine kinase activity"/>
    <property type="evidence" value="ECO:0007669"/>
    <property type="project" value="UniProtKB-EC"/>
</dbReference>
<keyword evidence="4" id="KW-0808">Transferase</keyword>
<dbReference type="SUPFAM" id="SSF55874">
    <property type="entry name" value="ATPase domain of HSP90 chaperone/DNA topoisomerase II/histidine kinase"/>
    <property type="match status" value="1"/>
</dbReference>
<comment type="catalytic activity">
    <reaction evidence="1">
        <text>ATP + protein L-histidine = ADP + protein N-phospho-L-histidine.</text>
        <dbReference type="EC" id="2.7.13.3"/>
    </reaction>
</comment>
<dbReference type="InterPro" id="IPR052162">
    <property type="entry name" value="Sensor_kinase/Photoreceptor"/>
</dbReference>
<evidence type="ECO:0000256" key="2">
    <source>
        <dbReference type="ARBA" id="ARBA00012438"/>
    </source>
</evidence>
<dbReference type="PROSITE" id="PS50113">
    <property type="entry name" value="PAC"/>
    <property type="match status" value="1"/>
</dbReference>
<evidence type="ECO:0000256" key="3">
    <source>
        <dbReference type="ARBA" id="ARBA00022553"/>
    </source>
</evidence>
<dbReference type="SMART" id="SM00091">
    <property type="entry name" value="PAS"/>
    <property type="match status" value="1"/>
</dbReference>
<evidence type="ECO:0000256" key="5">
    <source>
        <dbReference type="ARBA" id="ARBA00022777"/>
    </source>
</evidence>
<evidence type="ECO:0000313" key="8">
    <source>
        <dbReference type="Proteomes" id="UP000195440"/>
    </source>
</evidence>
<comment type="caution">
    <text evidence="7">The sequence shown here is derived from an EMBL/GenBank/DDBJ whole genome shotgun (WGS) entry which is preliminary data.</text>
</comment>
<dbReference type="InterPro" id="IPR001610">
    <property type="entry name" value="PAC"/>
</dbReference>
<dbReference type="EC" id="2.7.13.3" evidence="2"/>
<keyword evidence="8" id="KW-1185">Reference proteome</keyword>
<dbReference type="Gene3D" id="3.30.565.10">
    <property type="entry name" value="Histidine kinase-like ATPase, C-terminal domain"/>
    <property type="match status" value="1"/>
</dbReference>
<evidence type="ECO:0000259" key="6">
    <source>
        <dbReference type="PROSITE" id="PS50113"/>
    </source>
</evidence>
<name>A0A1Y3NYH2_9PSED</name>
<dbReference type="NCBIfam" id="TIGR00229">
    <property type="entry name" value="sensory_box"/>
    <property type="match status" value="1"/>
</dbReference>
<keyword evidence="3" id="KW-0597">Phosphoprotein</keyword>
<dbReference type="InterPro" id="IPR011495">
    <property type="entry name" value="Sig_transdc_His_kin_sub2_dim/P"/>
</dbReference>
<dbReference type="FunFam" id="3.30.450.20:FF:000099">
    <property type="entry name" value="Sensory box sensor histidine kinase"/>
    <property type="match status" value="1"/>
</dbReference>
<dbReference type="CDD" id="cd00130">
    <property type="entry name" value="PAS"/>
    <property type="match status" value="1"/>
</dbReference>
<dbReference type="SMART" id="SM00086">
    <property type="entry name" value="PAC"/>
    <property type="match status" value="1"/>
</dbReference>
<dbReference type="PANTHER" id="PTHR43304">
    <property type="entry name" value="PHYTOCHROME-LIKE PROTEIN CPH1"/>
    <property type="match status" value="1"/>
</dbReference>
<dbReference type="Pfam" id="PF02518">
    <property type="entry name" value="HATPase_c"/>
    <property type="match status" value="1"/>
</dbReference>
<sequence>MKSEPEEKNQPATLGEIEFRELADHAPIMIWRARSDKHCDWFNKPWTDFTGKSQQQLCGYGWKDDIHPDDLDDCLVAYHQAFDERLPFKQPYRVRRHDGQYRWMLDSGAPFYRDGQFAGYFGSCVDITEQREMAENQQALLAELNHRVKNNLQLIISLLQLSSLRAQGDEARNLMQSAIARVVGIGAVQEHLHRNSLNQVDLAQLLPDLARGFIATQYGKTIALSLHTHPVLVPLQIASNLGLILNELLDNAIKHSNGEGIELHIEPLDAASARICMCDQGPGFSDEVLNAFSASGTPLALSLVDALSKRCGATVQRSNKPLATGHGAQVELILKLDTAQ</sequence>
<dbReference type="RefSeq" id="WP_158099133.1">
    <property type="nucleotide sequence ID" value="NZ_JBJGBV010000015.1"/>
</dbReference>
<dbReference type="InterPro" id="IPR000014">
    <property type="entry name" value="PAS"/>
</dbReference>
<dbReference type="InterPro" id="IPR035965">
    <property type="entry name" value="PAS-like_dom_sf"/>
</dbReference>
<reference evidence="7 8" key="1">
    <citation type="journal article" date="2017" name="Syst. Appl. Microbiol.">
        <title>Pseudomonas caspiana sp. nov., a citrus pathogen in the Pseudomonas syringae phylogenetic group.</title>
        <authorList>
            <person name="Busquets A."/>
            <person name="Gomila M."/>
            <person name="Beiki F."/>
            <person name="Mulet M."/>
            <person name="Rahimian H."/>
            <person name="Garcia-Valdes E."/>
            <person name="Lalucat J."/>
        </authorList>
    </citation>
    <scope>NUCLEOTIDE SEQUENCE [LARGE SCALE GENOMIC DNA]</scope>
    <source>
        <strain evidence="7 8">FBF102</strain>
    </source>
</reference>
<protein>
    <recommendedName>
        <fullName evidence="2">histidine kinase</fullName>
        <ecNumber evidence="2">2.7.13.3</ecNumber>
    </recommendedName>
</protein>
<organism evidence="7 8">
    <name type="scientific">Pseudomonas caspiana</name>
    <dbReference type="NCBI Taxonomy" id="1451454"/>
    <lineage>
        <taxon>Bacteria</taxon>
        <taxon>Pseudomonadati</taxon>
        <taxon>Pseudomonadota</taxon>
        <taxon>Gammaproteobacteria</taxon>
        <taxon>Pseudomonadales</taxon>
        <taxon>Pseudomonadaceae</taxon>
        <taxon>Pseudomonas</taxon>
    </lineage>
</organism>
<dbReference type="Gene3D" id="3.30.450.20">
    <property type="entry name" value="PAS domain"/>
    <property type="match status" value="1"/>
</dbReference>
<evidence type="ECO:0000256" key="1">
    <source>
        <dbReference type="ARBA" id="ARBA00000085"/>
    </source>
</evidence>
<dbReference type="InterPro" id="IPR000700">
    <property type="entry name" value="PAS-assoc_C"/>
</dbReference>